<dbReference type="GO" id="GO:0000166">
    <property type="term" value="F:nucleotide binding"/>
    <property type="evidence" value="ECO:0007669"/>
    <property type="project" value="UniProtKB-KW"/>
</dbReference>
<gene>
    <name evidence="7" type="ORF">HHT355_2570</name>
</gene>
<evidence type="ECO:0000259" key="6">
    <source>
        <dbReference type="Pfam" id="PF12637"/>
    </source>
</evidence>
<feature type="domain" description="TSCPD" evidence="6">
    <location>
        <begin position="3"/>
        <end position="78"/>
    </location>
</feature>
<evidence type="ECO:0000256" key="5">
    <source>
        <dbReference type="ARBA" id="ARBA00047754"/>
    </source>
</evidence>
<dbReference type="GO" id="GO:0004748">
    <property type="term" value="F:ribonucleoside-diphosphate reductase activity, thioredoxin disulfide as acceptor"/>
    <property type="evidence" value="ECO:0007669"/>
    <property type="project" value="UniProtKB-EC"/>
</dbReference>
<evidence type="ECO:0000313" key="8">
    <source>
        <dbReference type="Proteomes" id="UP000236497"/>
    </source>
</evidence>
<evidence type="ECO:0000256" key="1">
    <source>
        <dbReference type="ARBA" id="ARBA00007405"/>
    </source>
</evidence>
<dbReference type="Proteomes" id="UP000236497">
    <property type="component" value="Unassembled WGS sequence"/>
</dbReference>
<reference evidence="7 8" key="1">
    <citation type="submission" date="2015-06" db="EMBL/GenBank/DDBJ databases">
        <authorList>
            <person name="Wibberg Daniel"/>
        </authorList>
    </citation>
    <scope>NUCLEOTIDE SEQUENCE [LARGE SCALE GENOMIC DNA]</scope>
    <source>
        <strain evidence="7 8">T3/55T</strain>
    </source>
</reference>
<evidence type="ECO:0000256" key="3">
    <source>
        <dbReference type="ARBA" id="ARBA00022634"/>
    </source>
</evidence>
<dbReference type="GO" id="GO:0071897">
    <property type="term" value="P:DNA biosynthetic process"/>
    <property type="evidence" value="ECO:0007669"/>
    <property type="project" value="UniProtKB-KW"/>
</dbReference>
<dbReference type="AlphaFoldDB" id="A0A0H5SZD9"/>
<evidence type="ECO:0000313" key="7">
    <source>
        <dbReference type="EMBL" id="CRZ35753.1"/>
    </source>
</evidence>
<evidence type="ECO:0000256" key="4">
    <source>
        <dbReference type="ARBA" id="ARBA00022741"/>
    </source>
</evidence>
<comment type="catalytic activity">
    <reaction evidence="5">
        <text>a 2'-deoxyribonucleoside 5'-diphosphate + [thioredoxin]-disulfide + H2O = a ribonucleoside 5'-diphosphate + [thioredoxin]-dithiol</text>
        <dbReference type="Rhea" id="RHEA:23252"/>
        <dbReference type="Rhea" id="RHEA-COMP:10698"/>
        <dbReference type="Rhea" id="RHEA-COMP:10700"/>
        <dbReference type="ChEBI" id="CHEBI:15377"/>
        <dbReference type="ChEBI" id="CHEBI:29950"/>
        <dbReference type="ChEBI" id="CHEBI:50058"/>
        <dbReference type="ChEBI" id="CHEBI:57930"/>
        <dbReference type="ChEBI" id="CHEBI:73316"/>
        <dbReference type="EC" id="1.17.4.1"/>
    </reaction>
</comment>
<comment type="similarity">
    <text evidence="1">Belongs to the ribonucleoside diphosphate reductase class-2 family.</text>
</comment>
<dbReference type="InterPro" id="IPR023806">
    <property type="entry name" value="CHP03905"/>
</dbReference>
<evidence type="ECO:0000256" key="2">
    <source>
        <dbReference type="ARBA" id="ARBA00012274"/>
    </source>
</evidence>
<sequence>MIYKTSGVCCTEIDIEIEDESGIIKSVRFTNGCPGNTGGLSRLLVGMKVDDVIEKLEGTTCGRKSTSCPDQLAQALKKWRSSK</sequence>
<keyword evidence="3" id="KW-0237">DNA synthesis</keyword>
<keyword evidence="8" id="KW-1185">Reference proteome</keyword>
<dbReference type="EMBL" id="CVTD020000028">
    <property type="protein sequence ID" value="CRZ35753.1"/>
    <property type="molecule type" value="Genomic_DNA"/>
</dbReference>
<dbReference type="RefSeq" id="WP_103203826.1">
    <property type="nucleotide sequence ID" value="NZ_CVTD020000028.1"/>
</dbReference>
<dbReference type="InterPro" id="IPR024434">
    <property type="entry name" value="TSCPD_dom"/>
</dbReference>
<dbReference type="NCBIfam" id="TIGR03905">
    <property type="entry name" value="TIGR03905_4_Cys"/>
    <property type="match status" value="1"/>
</dbReference>
<protein>
    <recommendedName>
        <fullName evidence="2">ribonucleoside-diphosphate reductase</fullName>
        <ecNumber evidence="2">1.17.4.1</ecNumber>
    </recommendedName>
</protein>
<accession>A0A0H5SZD9</accession>
<dbReference type="OrthoDB" id="9801525at2"/>
<organism evidence="7 8">
    <name type="scientific">Herbinix hemicellulosilytica</name>
    <dbReference type="NCBI Taxonomy" id="1564487"/>
    <lineage>
        <taxon>Bacteria</taxon>
        <taxon>Bacillati</taxon>
        <taxon>Bacillota</taxon>
        <taxon>Clostridia</taxon>
        <taxon>Lachnospirales</taxon>
        <taxon>Lachnospiraceae</taxon>
        <taxon>Herbinix</taxon>
    </lineage>
</organism>
<keyword evidence="4" id="KW-0547">Nucleotide-binding</keyword>
<dbReference type="EC" id="1.17.4.1" evidence="2"/>
<dbReference type="Pfam" id="PF12637">
    <property type="entry name" value="TSCPD"/>
    <property type="match status" value="1"/>
</dbReference>
<proteinExistence type="inferred from homology"/>
<name>A0A0H5SZD9_HERHM</name>